<gene>
    <name evidence="2" type="ORF">UN64_11660</name>
</gene>
<name>A0A1V3G8I3_9BACL</name>
<dbReference type="AlphaFoldDB" id="A0A1V3G8I3"/>
<dbReference type="InterPro" id="IPR000182">
    <property type="entry name" value="GNAT_dom"/>
</dbReference>
<dbReference type="InterPro" id="IPR016181">
    <property type="entry name" value="Acyl_CoA_acyltransferase"/>
</dbReference>
<dbReference type="PROSITE" id="PS51186">
    <property type="entry name" value="GNAT"/>
    <property type="match status" value="1"/>
</dbReference>
<dbReference type="SUPFAM" id="SSF55729">
    <property type="entry name" value="Acyl-CoA N-acyltransferases (Nat)"/>
    <property type="match status" value="1"/>
</dbReference>
<organism evidence="2 3">
    <name type="scientific">Fictibacillus arsenicus</name>
    <dbReference type="NCBI Taxonomy" id="255247"/>
    <lineage>
        <taxon>Bacteria</taxon>
        <taxon>Bacillati</taxon>
        <taxon>Bacillota</taxon>
        <taxon>Bacilli</taxon>
        <taxon>Bacillales</taxon>
        <taxon>Fictibacillaceae</taxon>
        <taxon>Fictibacillus</taxon>
    </lineage>
</organism>
<dbReference type="RefSeq" id="WP_077362845.1">
    <property type="nucleotide sequence ID" value="NZ_MQMF01000002.1"/>
</dbReference>
<dbReference type="EMBL" id="MQMF01000002">
    <property type="protein sequence ID" value="OOE12711.1"/>
    <property type="molecule type" value="Genomic_DNA"/>
</dbReference>
<comment type="caution">
    <text evidence="2">The sequence shown here is derived from an EMBL/GenBank/DDBJ whole genome shotgun (WGS) entry which is preliminary data.</text>
</comment>
<reference evidence="2 3" key="1">
    <citation type="submission" date="2016-11" db="EMBL/GenBank/DDBJ databases">
        <authorList>
            <person name="Jaros S."/>
            <person name="Januszkiewicz K."/>
            <person name="Wedrychowicz H."/>
        </authorList>
    </citation>
    <scope>NUCLEOTIDE SEQUENCE [LARGE SCALE GENOMIC DNA]</scope>
    <source>
        <strain evidence="2 3">Con a/3</strain>
    </source>
</reference>
<dbReference type="Gene3D" id="3.40.630.30">
    <property type="match status" value="1"/>
</dbReference>
<dbReference type="Proteomes" id="UP000188597">
    <property type="component" value="Unassembled WGS sequence"/>
</dbReference>
<feature type="domain" description="N-acetyltransferase" evidence="1">
    <location>
        <begin position="5"/>
        <end position="158"/>
    </location>
</feature>
<sequence>MPTSITVRRFDDDDLQTINQYTLPDEQAIYTSVPSLIVETFQSDKCNQPFVICSEGQVVGWFALYTDRAGNIYTDNEKAILLKSLSIDVRHQKKGYALEALRILPALVKEHYKDKDEIILTVHNTNMAAIHLYKKAGFTYENEDYNGEYGIEMIFHHRL</sequence>
<evidence type="ECO:0000259" key="1">
    <source>
        <dbReference type="PROSITE" id="PS51186"/>
    </source>
</evidence>
<dbReference type="GO" id="GO:0016747">
    <property type="term" value="F:acyltransferase activity, transferring groups other than amino-acyl groups"/>
    <property type="evidence" value="ECO:0007669"/>
    <property type="project" value="InterPro"/>
</dbReference>
<dbReference type="OrthoDB" id="66776at2"/>
<protein>
    <recommendedName>
        <fullName evidence="1">N-acetyltransferase domain-containing protein</fullName>
    </recommendedName>
</protein>
<proteinExistence type="predicted"/>
<accession>A0A1V3G8I3</accession>
<evidence type="ECO:0000313" key="2">
    <source>
        <dbReference type="EMBL" id="OOE12711.1"/>
    </source>
</evidence>
<dbReference type="Pfam" id="PF00583">
    <property type="entry name" value="Acetyltransf_1"/>
    <property type="match status" value="1"/>
</dbReference>
<evidence type="ECO:0000313" key="3">
    <source>
        <dbReference type="Proteomes" id="UP000188597"/>
    </source>
</evidence>